<dbReference type="AlphaFoldDB" id="A0A4Y2B2H1"/>
<organism evidence="2 3">
    <name type="scientific">Araneus ventricosus</name>
    <name type="common">Orbweaver spider</name>
    <name type="synonym">Epeira ventricosa</name>
    <dbReference type="NCBI Taxonomy" id="182803"/>
    <lineage>
        <taxon>Eukaryota</taxon>
        <taxon>Metazoa</taxon>
        <taxon>Ecdysozoa</taxon>
        <taxon>Arthropoda</taxon>
        <taxon>Chelicerata</taxon>
        <taxon>Arachnida</taxon>
        <taxon>Araneae</taxon>
        <taxon>Araneomorphae</taxon>
        <taxon>Entelegynae</taxon>
        <taxon>Araneoidea</taxon>
        <taxon>Araneidae</taxon>
        <taxon>Araneus</taxon>
    </lineage>
</organism>
<feature type="compositionally biased region" description="Basic residues" evidence="1">
    <location>
        <begin position="49"/>
        <end position="58"/>
    </location>
</feature>
<comment type="caution">
    <text evidence="2">The sequence shown here is derived from an EMBL/GenBank/DDBJ whole genome shotgun (WGS) entry which is preliminary data.</text>
</comment>
<protein>
    <submittedName>
        <fullName evidence="2">Uncharacterized protein</fullName>
    </submittedName>
</protein>
<sequence length="93" mass="10674">MSNTSTDEQHIPGKVADFNNLRPQLITVRKSSLNLREGRRLSSLPNPSKSHHRRRRQSHGSEALSAALRSFTNFRFVYAVAKDVRQFVWKLNG</sequence>
<evidence type="ECO:0000256" key="1">
    <source>
        <dbReference type="SAM" id="MobiDB-lite"/>
    </source>
</evidence>
<name>A0A4Y2B2H1_ARAVE</name>
<gene>
    <name evidence="2" type="ORF">AVEN_34692_1</name>
</gene>
<proteinExistence type="predicted"/>
<dbReference type="Proteomes" id="UP000499080">
    <property type="component" value="Unassembled WGS sequence"/>
</dbReference>
<evidence type="ECO:0000313" key="3">
    <source>
        <dbReference type="Proteomes" id="UP000499080"/>
    </source>
</evidence>
<dbReference type="EMBL" id="BGPR01000043">
    <property type="protein sequence ID" value="GBL85535.1"/>
    <property type="molecule type" value="Genomic_DNA"/>
</dbReference>
<keyword evidence="3" id="KW-1185">Reference proteome</keyword>
<reference evidence="2 3" key="1">
    <citation type="journal article" date="2019" name="Sci. Rep.">
        <title>Orb-weaving spider Araneus ventricosus genome elucidates the spidroin gene catalogue.</title>
        <authorList>
            <person name="Kono N."/>
            <person name="Nakamura H."/>
            <person name="Ohtoshi R."/>
            <person name="Moran D.A.P."/>
            <person name="Shinohara A."/>
            <person name="Yoshida Y."/>
            <person name="Fujiwara M."/>
            <person name="Mori M."/>
            <person name="Tomita M."/>
            <person name="Arakawa K."/>
        </authorList>
    </citation>
    <scope>NUCLEOTIDE SEQUENCE [LARGE SCALE GENOMIC DNA]</scope>
</reference>
<evidence type="ECO:0000313" key="2">
    <source>
        <dbReference type="EMBL" id="GBL85535.1"/>
    </source>
</evidence>
<feature type="region of interest" description="Disordered" evidence="1">
    <location>
        <begin position="36"/>
        <end position="62"/>
    </location>
</feature>
<accession>A0A4Y2B2H1</accession>